<reference evidence="1 2" key="1">
    <citation type="submission" date="2019-07" db="EMBL/GenBank/DDBJ databases">
        <authorList>
            <person name="Yu W.S."/>
            <person name="Cheong H.-M."/>
            <person name="Choi Y."/>
            <person name="Hwang K.J."/>
            <person name="Jung K."/>
            <person name="Lee S."/>
            <person name="Choi C."/>
        </authorList>
    </citation>
    <scope>NUCLEOTIDE SEQUENCE [LARGE SCALE GENOMIC DNA]</scope>
    <source>
        <strain evidence="1 2">NCCP 15909</strain>
    </source>
</reference>
<gene>
    <name evidence="1" type="ORF">FPL01_08105</name>
</gene>
<dbReference type="Pfam" id="PF13671">
    <property type="entry name" value="AAA_33"/>
    <property type="match status" value="1"/>
</dbReference>
<sequence length="193" mass="22385">MKRFVIITVGKTHSGKTTFAEALEKELSHSFVMDQDNQAEFINTHYEKLQPAKGPNTFKHGLSKFIVDYAKEHTSLHLIISNSNRSKNGRLYLLNELFPQNEYVRILVHFEIPDDVLYERVARSTRSTNIFRGSYSSFKEVLNRQQAESLHEDVVDPIENEADYLFVIRNNKDVNFTIEEIVHLAKDLSPTQK</sequence>
<protein>
    <submittedName>
        <fullName evidence="1">ATP-binding protein</fullName>
    </submittedName>
</protein>
<evidence type="ECO:0000313" key="2">
    <source>
        <dbReference type="Proteomes" id="UP000464796"/>
    </source>
</evidence>
<keyword evidence="2" id="KW-1185">Reference proteome</keyword>
<name>A0ABX6I3Y0_9BACI</name>
<dbReference type="InterPro" id="IPR027417">
    <property type="entry name" value="P-loop_NTPase"/>
</dbReference>
<dbReference type="RefSeq" id="WP_049113635.1">
    <property type="nucleotide sequence ID" value="NZ_JBNTKW010000016.1"/>
</dbReference>
<dbReference type="Gene3D" id="3.40.50.300">
    <property type="entry name" value="P-loop containing nucleotide triphosphate hydrolases"/>
    <property type="match status" value="1"/>
</dbReference>
<accession>A0ABX6I3Y0</accession>
<proteinExistence type="predicted"/>
<dbReference type="GO" id="GO:0005524">
    <property type="term" value="F:ATP binding"/>
    <property type="evidence" value="ECO:0007669"/>
    <property type="project" value="UniProtKB-KW"/>
</dbReference>
<dbReference type="SUPFAM" id="SSF52540">
    <property type="entry name" value="P-loop containing nucleoside triphosphate hydrolases"/>
    <property type="match status" value="1"/>
</dbReference>
<organism evidence="1 2">
    <name type="scientific">Bacillus pacificus</name>
    <dbReference type="NCBI Taxonomy" id="2026187"/>
    <lineage>
        <taxon>Bacteria</taxon>
        <taxon>Bacillati</taxon>
        <taxon>Bacillota</taxon>
        <taxon>Bacilli</taxon>
        <taxon>Bacillales</taxon>
        <taxon>Bacillaceae</taxon>
        <taxon>Bacillus</taxon>
        <taxon>Bacillus cereus group</taxon>
    </lineage>
</organism>
<keyword evidence="1" id="KW-0547">Nucleotide-binding</keyword>
<dbReference type="Proteomes" id="UP000464796">
    <property type="component" value="Chromosome"/>
</dbReference>
<dbReference type="EMBL" id="CP041979">
    <property type="protein sequence ID" value="QHH88741.1"/>
    <property type="molecule type" value="Genomic_DNA"/>
</dbReference>
<keyword evidence="1" id="KW-0067">ATP-binding</keyword>
<evidence type="ECO:0000313" key="1">
    <source>
        <dbReference type="EMBL" id="QHH88741.1"/>
    </source>
</evidence>